<accession>A0ACC1BCV3</accession>
<organism evidence="1 2">
    <name type="scientific">Pistacia atlantica</name>
    <dbReference type="NCBI Taxonomy" id="434234"/>
    <lineage>
        <taxon>Eukaryota</taxon>
        <taxon>Viridiplantae</taxon>
        <taxon>Streptophyta</taxon>
        <taxon>Embryophyta</taxon>
        <taxon>Tracheophyta</taxon>
        <taxon>Spermatophyta</taxon>
        <taxon>Magnoliopsida</taxon>
        <taxon>eudicotyledons</taxon>
        <taxon>Gunneridae</taxon>
        <taxon>Pentapetalae</taxon>
        <taxon>rosids</taxon>
        <taxon>malvids</taxon>
        <taxon>Sapindales</taxon>
        <taxon>Anacardiaceae</taxon>
        <taxon>Pistacia</taxon>
    </lineage>
</organism>
<gene>
    <name evidence="1" type="ORF">Patl1_27234</name>
</gene>
<dbReference type="Proteomes" id="UP001164250">
    <property type="component" value="Chromosome 5"/>
</dbReference>
<reference evidence="2" key="1">
    <citation type="journal article" date="2023" name="G3 (Bethesda)">
        <title>Genome assembly and association tests identify interacting loci associated with vigor, precocity, and sex in interspecific pistachio rootstocks.</title>
        <authorList>
            <person name="Palmer W."/>
            <person name="Jacygrad E."/>
            <person name="Sagayaradj S."/>
            <person name="Cavanaugh K."/>
            <person name="Han R."/>
            <person name="Bertier L."/>
            <person name="Beede B."/>
            <person name="Kafkas S."/>
            <person name="Golino D."/>
            <person name="Preece J."/>
            <person name="Michelmore R."/>
        </authorList>
    </citation>
    <scope>NUCLEOTIDE SEQUENCE [LARGE SCALE GENOMIC DNA]</scope>
</reference>
<keyword evidence="2" id="KW-1185">Reference proteome</keyword>
<name>A0ACC1BCV3_9ROSI</name>
<comment type="caution">
    <text evidence="1">The sequence shown here is derived from an EMBL/GenBank/DDBJ whole genome shotgun (WGS) entry which is preliminary data.</text>
</comment>
<protein>
    <submittedName>
        <fullName evidence="1">Uncharacterized protein</fullName>
    </submittedName>
</protein>
<proteinExistence type="predicted"/>
<evidence type="ECO:0000313" key="1">
    <source>
        <dbReference type="EMBL" id="KAJ0096759.1"/>
    </source>
</evidence>
<evidence type="ECO:0000313" key="2">
    <source>
        <dbReference type="Proteomes" id="UP001164250"/>
    </source>
</evidence>
<sequence>MKPNFKPSAIVLNTFDFFEQAVLDALSVLLPPIYTIGPLPLLTRQIADGKLNFDLSLWKEKFDTVEWLDSKELGAVLPDFAGDSAVLAPEFLTETKDRGNHP</sequence>
<dbReference type="EMBL" id="CM047901">
    <property type="protein sequence ID" value="KAJ0096759.1"/>
    <property type="molecule type" value="Genomic_DNA"/>
</dbReference>